<proteinExistence type="predicted"/>
<organism evidence="1 2">
    <name type="scientific">Mucilaginibacter ginsenosidivorax</name>
    <dbReference type="NCBI Taxonomy" id="862126"/>
    <lineage>
        <taxon>Bacteria</taxon>
        <taxon>Pseudomonadati</taxon>
        <taxon>Bacteroidota</taxon>
        <taxon>Sphingobacteriia</taxon>
        <taxon>Sphingobacteriales</taxon>
        <taxon>Sphingobacteriaceae</taxon>
        <taxon>Mucilaginibacter</taxon>
    </lineage>
</organism>
<dbReference type="KEGG" id="mgk:FSB76_26460"/>
<evidence type="ECO:0000313" key="1">
    <source>
        <dbReference type="EMBL" id="QEC79319.1"/>
    </source>
</evidence>
<dbReference type="AlphaFoldDB" id="A0A5B8W6T2"/>
<dbReference type="EMBL" id="CP042437">
    <property type="protein sequence ID" value="QEC79319.1"/>
    <property type="molecule type" value="Genomic_DNA"/>
</dbReference>
<name>A0A5B8W6T2_9SPHI</name>
<keyword evidence="2" id="KW-1185">Reference proteome</keyword>
<sequence length="164" mass="18151">MNNISLNHESIRLATGSTYVIIDGLYVGDIKNSIKTSEKSGSIEEIQEVVFSYNAMALGEFVADVAIFDVSRIKKVTYDKSLLAKKNVVSTDTGLLLFINKLAFWDFIERFDYDALVDSNVSLINELFWQSLIKGYEITDFALIIPAISESGISLGGSGIYEIS</sequence>
<dbReference type="RefSeq" id="WP_147058801.1">
    <property type="nucleotide sequence ID" value="NZ_CP042437.1"/>
</dbReference>
<gene>
    <name evidence="1" type="ORF">FSB76_26460</name>
</gene>
<evidence type="ECO:0000313" key="2">
    <source>
        <dbReference type="Proteomes" id="UP000321362"/>
    </source>
</evidence>
<accession>A0A5B8W6T2</accession>
<dbReference type="Proteomes" id="UP000321362">
    <property type="component" value="Chromosome"/>
</dbReference>
<protein>
    <submittedName>
        <fullName evidence="1">Uncharacterized protein</fullName>
    </submittedName>
</protein>
<reference evidence="1 2" key="1">
    <citation type="journal article" date="2013" name="J. Microbiol.">
        <title>Mucilaginibacter ginsenosidivorax sp. nov., with ginsenoside converting activity isolated from sediment.</title>
        <authorList>
            <person name="Kim J.K."/>
            <person name="Choi T.E."/>
            <person name="Liu Q.M."/>
            <person name="Park H.Y."/>
            <person name="Yi T.H."/>
            <person name="Yoon M.H."/>
            <person name="Kim S.C."/>
            <person name="Im W.T."/>
        </authorList>
    </citation>
    <scope>NUCLEOTIDE SEQUENCE [LARGE SCALE GENOMIC DNA]</scope>
    <source>
        <strain evidence="1 2">KHI28</strain>
    </source>
</reference>